<dbReference type="PANTHER" id="PTHR35560:SF3">
    <property type="entry name" value="PEPTIDASE S9 PROLYL OLIGOPEPTIDASE CATALYTIC DOMAIN-CONTAINING PROTEIN"/>
    <property type="match status" value="1"/>
</dbReference>
<feature type="signal peptide" evidence="1">
    <location>
        <begin position="1"/>
        <end position="20"/>
    </location>
</feature>
<dbReference type="Gene3D" id="3.40.50.1820">
    <property type="entry name" value="alpha/beta hydrolase"/>
    <property type="match status" value="1"/>
</dbReference>
<dbReference type="SUPFAM" id="SSF53474">
    <property type="entry name" value="alpha/beta-Hydrolases"/>
    <property type="match status" value="1"/>
</dbReference>
<keyword evidence="1" id="KW-0732">Signal</keyword>
<protein>
    <recommendedName>
        <fullName evidence="4">Secreted protein</fullName>
    </recommendedName>
</protein>
<proteinExistence type="predicted"/>
<accession>A0ABT7W9Z2</accession>
<gene>
    <name evidence="2" type="ORF">QUC21_23500</name>
</gene>
<keyword evidence="3" id="KW-1185">Reference proteome</keyword>
<reference evidence="2" key="1">
    <citation type="submission" date="2023-06" db="EMBL/GenBank/DDBJ databases">
        <title>full genome analysis of Phenantherene degrader P3.</title>
        <authorList>
            <person name="Akbar A."/>
            <person name="Rahmeh R."/>
            <person name="Kishk M."/>
        </authorList>
    </citation>
    <scope>NUCLEOTIDE SEQUENCE</scope>
    <source>
        <strain evidence="2">P3</strain>
    </source>
</reference>
<evidence type="ECO:0008006" key="4">
    <source>
        <dbReference type="Google" id="ProtNLM"/>
    </source>
</evidence>
<evidence type="ECO:0000256" key="1">
    <source>
        <dbReference type="SAM" id="SignalP"/>
    </source>
</evidence>
<dbReference type="PANTHER" id="PTHR35560">
    <property type="entry name" value="BLL0132 PROTEIN"/>
    <property type="match status" value="1"/>
</dbReference>
<comment type="caution">
    <text evidence="2">The sequence shown here is derived from an EMBL/GenBank/DDBJ whole genome shotgun (WGS) entry which is preliminary data.</text>
</comment>
<evidence type="ECO:0000313" key="3">
    <source>
        <dbReference type="Proteomes" id="UP001175604"/>
    </source>
</evidence>
<dbReference type="EMBL" id="JAUDJE010000037">
    <property type="protein sequence ID" value="MDM9562017.1"/>
    <property type="molecule type" value="Genomic_DNA"/>
</dbReference>
<name>A0ABT7W9Z2_9BORD</name>
<evidence type="ECO:0000313" key="2">
    <source>
        <dbReference type="EMBL" id="MDM9562017.1"/>
    </source>
</evidence>
<dbReference type="RefSeq" id="WP_289786847.1">
    <property type="nucleotide sequence ID" value="NZ_JAUDJE010000037.1"/>
</dbReference>
<dbReference type="InterPro" id="IPR029058">
    <property type="entry name" value="AB_hydrolase_fold"/>
</dbReference>
<organism evidence="2 3">
    <name type="scientific">Bordetella petrii</name>
    <dbReference type="NCBI Taxonomy" id="94624"/>
    <lineage>
        <taxon>Bacteria</taxon>
        <taxon>Pseudomonadati</taxon>
        <taxon>Pseudomonadota</taxon>
        <taxon>Betaproteobacteria</taxon>
        <taxon>Burkholderiales</taxon>
        <taxon>Alcaligenaceae</taxon>
        <taxon>Bordetella</taxon>
    </lineage>
</organism>
<feature type="chain" id="PRO_5046509098" description="Secreted protein" evidence="1">
    <location>
        <begin position="21"/>
        <end position="302"/>
    </location>
</feature>
<dbReference type="Proteomes" id="UP001175604">
    <property type="component" value="Unassembled WGS sequence"/>
</dbReference>
<sequence length="302" mass="32998">MKRLFITAVAALAAAGSARAELAAGAGDYEFRNADTGLSVQVYYFKPDGYNADTPVVMVLHGIKRNAREYRDGWVDIARQRKLMVLAPLFTREAYRGANGYNLGNVFHAVSHAEATGKARPAALNPPRQWSFAVPDAVFADFVRREGSGQAGYTLYGHGAGAQFSHRYALFRPHSKACRIIAANSGWYTYPDREVEWPYGIRDVPGMTDAQVSAFLGAPLLLMLGEDDIRRHGGVMRDTAGAQAQGPDRRTRGERFYAQARQLAQQRGAPFAWQLQHVPDAGHSNDQMAAAAAARVTGCPAR</sequence>